<organism evidence="1 2">
    <name type="scientific">Apostasia shenzhenica</name>
    <dbReference type="NCBI Taxonomy" id="1088818"/>
    <lineage>
        <taxon>Eukaryota</taxon>
        <taxon>Viridiplantae</taxon>
        <taxon>Streptophyta</taxon>
        <taxon>Embryophyta</taxon>
        <taxon>Tracheophyta</taxon>
        <taxon>Spermatophyta</taxon>
        <taxon>Magnoliopsida</taxon>
        <taxon>Liliopsida</taxon>
        <taxon>Asparagales</taxon>
        <taxon>Orchidaceae</taxon>
        <taxon>Apostasioideae</taxon>
        <taxon>Apostasia</taxon>
    </lineage>
</organism>
<dbReference type="SMART" id="SM00671">
    <property type="entry name" value="SEL1"/>
    <property type="match status" value="1"/>
</dbReference>
<dbReference type="PANTHER" id="PTHR36792">
    <property type="entry name" value="EXPRESSED PROTEIN"/>
    <property type="match status" value="1"/>
</dbReference>
<dbReference type="OrthoDB" id="2384430at2759"/>
<evidence type="ECO:0000313" key="1">
    <source>
        <dbReference type="EMBL" id="PKA66881.1"/>
    </source>
</evidence>
<proteinExistence type="predicted"/>
<gene>
    <name evidence="1" type="ORF">AXF42_Ash003538</name>
</gene>
<name>A0A2I0BGH6_9ASPA</name>
<evidence type="ECO:0000313" key="2">
    <source>
        <dbReference type="Proteomes" id="UP000236161"/>
    </source>
</evidence>
<protein>
    <submittedName>
        <fullName evidence="1">Uncharacterized protein</fullName>
    </submittedName>
</protein>
<dbReference type="STRING" id="1088818.A0A2I0BGH6"/>
<reference evidence="1 2" key="1">
    <citation type="journal article" date="2017" name="Nature">
        <title>The Apostasia genome and the evolution of orchids.</title>
        <authorList>
            <person name="Zhang G.Q."/>
            <person name="Liu K.W."/>
            <person name="Li Z."/>
            <person name="Lohaus R."/>
            <person name="Hsiao Y.Y."/>
            <person name="Niu S.C."/>
            <person name="Wang J.Y."/>
            <person name="Lin Y.C."/>
            <person name="Xu Q."/>
            <person name="Chen L.J."/>
            <person name="Yoshida K."/>
            <person name="Fujiwara S."/>
            <person name="Wang Z.W."/>
            <person name="Zhang Y.Q."/>
            <person name="Mitsuda N."/>
            <person name="Wang M."/>
            <person name="Liu G.H."/>
            <person name="Pecoraro L."/>
            <person name="Huang H.X."/>
            <person name="Xiao X.J."/>
            <person name="Lin M."/>
            <person name="Wu X.Y."/>
            <person name="Wu W.L."/>
            <person name="Chen Y.Y."/>
            <person name="Chang S.B."/>
            <person name="Sakamoto S."/>
            <person name="Ohme-Takagi M."/>
            <person name="Yagi M."/>
            <person name="Zeng S.J."/>
            <person name="Shen C.Y."/>
            <person name="Yeh C.M."/>
            <person name="Luo Y.B."/>
            <person name="Tsai W.C."/>
            <person name="Van de Peer Y."/>
            <person name="Liu Z.J."/>
        </authorList>
    </citation>
    <scope>NUCLEOTIDE SEQUENCE [LARGE SCALE GENOMIC DNA]</scope>
    <source>
        <strain evidence="2">cv. Shenzhen</strain>
        <tissue evidence="1">Stem</tissue>
    </source>
</reference>
<dbReference type="PANTHER" id="PTHR36792:SF5">
    <property type="entry name" value="SEL1 REPEAT PROTEIN"/>
    <property type="match status" value="1"/>
</dbReference>
<dbReference type="Proteomes" id="UP000236161">
    <property type="component" value="Unassembled WGS sequence"/>
</dbReference>
<dbReference type="SUPFAM" id="SSF81901">
    <property type="entry name" value="HCP-like"/>
    <property type="match status" value="1"/>
</dbReference>
<dbReference type="EMBL" id="KZ451885">
    <property type="protein sequence ID" value="PKA66881.1"/>
    <property type="molecule type" value="Genomic_DNA"/>
</dbReference>
<sequence>MGGRAPSCANLRQYARVFSERIRSSKAAKAKPFLKSLASSREKAAVGIPGDSAGSRRVMEAAESRREDRLPLSEVVADCVRRWFQDALEEAKAGDTAMQVLVGQMYQSGYGVPRNEQKAKAWLSKASRYRASAWKVSNKHPGYNASDSDSGETKS</sequence>
<keyword evidence="2" id="KW-1185">Reference proteome</keyword>
<dbReference type="AlphaFoldDB" id="A0A2I0BGH6"/>
<dbReference type="InterPro" id="IPR006597">
    <property type="entry name" value="Sel1-like"/>
</dbReference>
<dbReference type="Gene3D" id="1.25.40.10">
    <property type="entry name" value="Tetratricopeptide repeat domain"/>
    <property type="match status" value="1"/>
</dbReference>
<accession>A0A2I0BGH6</accession>
<dbReference type="InterPro" id="IPR011990">
    <property type="entry name" value="TPR-like_helical_dom_sf"/>
</dbReference>